<gene>
    <name evidence="2" type="ORF">O7047_16300</name>
</gene>
<sequence length="178" mass="20490">MTTTGPVSRLFFILLISFCAVYLLISTLPFSGNTQKGGIACVSYTRALEGTSILEQENRRHEKIVALAREALEKKQQKYYAMPEPLRRELREIDNITNNNLLRAEQSHERRISLQVISDAVEKYRVENHYSVVFNKDIAEHVPAGRDISEEIINHLQRVKVEYGELPTFDERALPHSH</sequence>
<comment type="caution">
    <text evidence="2">The sequence shown here is derived from an EMBL/GenBank/DDBJ whole genome shotgun (WGS) entry which is preliminary data.</text>
</comment>
<feature type="transmembrane region" description="Helical" evidence="1">
    <location>
        <begin position="6"/>
        <end position="25"/>
    </location>
</feature>
<protein>
    <submittedName>
        <fullName evidence="2">OmpH family outer membrane protein</fullName>
    </submittedName>
</protein>
<reference evidence="2" key="1">
    <citation type="submission" date="2022-12" db="EMBL/GenBank/DDBJ databases">
        <title>NDM-1 containing novel ST 2018 Pseudenterobacter timonensis.</title>
        <authorList>
            <person name="Halder G."/>
            <person name="Mandal S."/>
            <person name="Dutta S."/>
        </authorList>
    </citation>
    <scope>NUCLEOTIDE SEQUENCE</scope>
    <source>
        <strain evidence="2">CNCI147</strain>
    </source>
</reference>
<keyword evidence="1" id="KW-0472">Membrane</keyword>
<evidence type="ECO:0000313" key="2">
    <source>
        <dbReference type="EMBL" id="MDR9891784.1"/>
    </source>
</evidence>
<organism evidence="2 3">
    <name type="scientific">Pseudenterobacter timonensis</name>
    <dbReference type="NCBI Taxonomy" id="1755099"/>
    <lineage>
        <taxon>Bacteria</taxon>
        <taxon>Pseudomonadati</taxon>
        <taxon>Pseudomonadota</taxon>
        <taxon>Gammaproteobacteria</taxon>
        <taxon>Enterobacterales</taxon>
        <taxon>Enterobacteriaceae</taxon>
        <taxon>Pseudenterobacter</taxon>
    </lineage>
</organism>
<evidence type="ECO:0000313" key="3">
    <source>
        <dbReference type="Proteomes" id="UP001248822"/>
    </source>
</evidence>
<dbReference type="SUPFAM" id="SSF111384">
    <property type="entry name" value="OmpH-like"/>
    <property type="match status" value="1"/>
</dbReference>
<dbReference type="RefSeq" id="WP_310826972.1">
    <property type="nucleotide sequence ID" value="NZ_JAQGEC010000015.1"/>
</dbReference>
<dbReference type="Gene3D" id="3.30.910.20">
    <property type="entry name" value="Skp domain"/>
    <property type="match status" value="1"/>
</dbReference>
<keyword evidence="1" id="KW-1133">Transmembrane helix</keyword>
<dbReference type="Proteomes" id="UP001248822">
    <property type="component" value="Unassembled WGS sequence"/>
</dbReference>
<dbReference type="AlphaFoldDB" id="A0AAE4DQG8"/>
<name>A0AAE4DQG8_9ENTR</name>
<dbReference type="EMBL" id="JAQGEC010000015">
    <property type="protein sequence ID" value="MDR9891784.1"/>
    <property type="molecule type" value="Genomic_DNA"/>
</dbReference>
<evidence type="ECO:0000256" key="1">
    <source>
        <dbReference type="SAM" id="Phobius"/>
    </source>
</evidence>
<proteinExistence type="predicted"/>
<keyword evidence="1" id="KW-0812">Transmembrane</keyword>
<dbReference type="InterPro" id="IPR024930">
    <property type="entry name" value="Skp_dom_sf"/>
</dbReference>
<accession>A0AAE4DQG8</accession>